<dbReference type="Proteomes" id="UP000015525">
    <property type="component" value="Unassembled WGS sequence"/>
</dbReference>
<accession>T0GTY2</accession>
<organism evidence="1 2">
    <name type="scientific">Sphingobium quisquiliarum P25</name>
    <dbReference type="NCBI Taxonomy" id="1329909"/>
    <lineage>
        <taxon>Bacteria</taxon>
        <taxon>Pseudomonadati</taxon>
        <taxon>Pseudomonadota</taxon>
        <taxon>Alphaproteobacteria</taxon>
        <taxon>Sphingomonadales</taxon>
        <taxon>Sphingomonadaceae</taxon>
        <taxon>Sphingobium</taxon>
    </lineage>
</organism>
<protein>
    <submittedName>
        <fullName evidence="1">Uncharacterized protein</fullName>
    </submittedName>
</protein>
<proteinExistence type="predicted"/>
<dbReference type="PATRIC" id="fig|1329909.3.peg.1909"/>
<evidence type="ECO:0000313" key="2">
    <source>
        <dbReference type="Proteomes" id="UP000015525"/>
    </source>
</evidence>
<dbReference type="EMBL" id="ATHO01000081">
    <property type="protein sequence ID" value="EQB07406.1"/>
    <property type="molecule type" value="Genomic_DNA"/>
</dbReference>
<reference evidence="1 2" key="1">
    <citation type="journal article" date="2013" name="Genome Announc.">
        <title>Draft Genome Sequence of Sphingobium quisquiliarum Strain P25T, a Novel Hexachlorocyclohexane (HCH)-Degrading Bacterium Isolated from an HCH Dumpsite.</title>
        <authorList>
            <person name="Kumar Singh A."/>
            <person name="Sangwan N."/>
            <person name="Sharma A."/>
            <person name="Gupta V."/>
            <person name="Khurana J.P."/>
            <person name="Lal R."/>
        </authorList>
    </citation>
    <scope>NUCLEOTIDE SEQUENCE [LARGE SCALE GENOMIC DNA]</scope>
    <source>
        <strain evidence="1 2">P25</strain>
    </source>
</reference>
<dbReference type="AlphaFoldDB" id="T0GTY2"/>
<name>T0GTY2_9SPHN</name>
<gene>
    <name evidence="1" type="ORF">L288_09885</name>
</gene>
<sequence>MMILTAIALMLAAQEPIVQPMLVPADGKKHKLQHNGETFEVRNYGDKITVYHIPTFFGRKRGSIIRDWNREVARLTSGCDIDDEYVDPFSLQLQANLICQPVASGAKG</sequence>
<dbReference type="RefSeq" id="WP_021238239.1">
    <property type="nucleotide sequence ID" value="NZ_ATHO01000081.1"/>
</dbReference>
<evidence type="ECO:0000313" key="1">
    <source>
        <dbReference type="EMBL" id="EQB07406.1"/>
    </source>
</evidence>
<keyword evidence="2" id="KW-1185">Reference proteome</keyword>
<comment type="caution">
    <text evidence="1">The sequence shown here is derived from an EMBL/GenBank/DDBJ whole genome shotgun (WGS) entry which is preliminary data.</text>
</comment>